<accession>A0A1H1M675</accession>
<dbReference type="GO" id="GO:0016020">
    <property type="term" value="C:membrane"/>
    <property type="evidence" value="ECO:0007669"/>
    <property type="project" value="UniProtKB-SubCell"/>
</dbReference>
<evidence type="ECO:0000313" key="10">
    <source>
        <dbReference type="Proteomes" id="UP000893823"/>
    </source>
</evidence>
<keyword evidence="10" id="KW-1185">Reference proteome</keyword>
<name>A0A1H1M675_9MICO</name>
<evidence type="ECO:0000256" key="2">
    <source>
        <dbReference type="ARBA" id="ARBA00022692"/>
    </source>
</evidence>
<dbReference type="Proteomes" id="UP000893823">
    <property type="component" value="Unassembled WGS sequence"/>
</dbReference>
<feature type="transmembrane region" description="Helical" evidence="5">
    <location>
        <begin position="117"/>
        <end position="134"/>
    </location>
</feature>
<evidence type="ECO:0000259" key="6">
    <source>
        <dbReference type="Pfam" id="PF13515"/>
    </source>
</evidence>
<reference evidence="8" key="1">
    <citation type="submission" date="2016-10" db="EMBL/GenBank/DDBJ databases">
        <authorList>
            <person name="de Groot N.N."/>
        </authorList>
    </citation>
    <scope>NUCLEOTIDE SEQUENCE [LARGE SCALE GENOMIC DNA]</scope>
    <source>
        <strain evidence="8">CPCC 202695</strain>
    </source>
</reference>
<dbReference type="Pfam" id="PF13515">
    <property type="entry name" value="FUSC_2"/>
    <property type="match status" value="1"/>
</dbReference>
<feature type="transmembrane region" description="Helical" evidence="5">
    <location>
        <begin position="140"/>
        <end position="160"/>
    </location>
</feature>
<feature type="transmembrane region" description="Helical" evidence="5">
    <location>
        <begin position="21"/>
        <end position="39"/>
    </location>
</feature>
<keyword evidence="4 5" id="KW-0472">Membrane</keyword>
<reference evidence="9" key="2">
    <citation type="submission" date="2016-10" db="EMBL/GenBank/DDBJ databases">
        <authorList>
            <person name="Varghese N."/>
            <person name="Submissions S."/>
        </authorList>
    </citation>
    <scope>NUCLEOTIDE SEQUENCE [LARGE SCALE GENOMIC DNA]</scope>
    <source>
        <strain evidence="9">CPCC 202695</strain>
    </source>
</reference>
<evidence type="ECO:0000313" key="9">
    <source>
        <dbReference type="Proteomes" id="UP000199482"/>
    </source>
</evidence>
<dbReference type="OrthoDB" id="5198202at2"/>
<sequence>MTTAPGQPTRFAAGLHRVRDSLPAILQITVTAVAAYAFSDYVLGHDQPLISALVAITALGFVRDARPVRVLETAIAMTLGIVLAEVLLLTVGPGLLPFAVALAITLAVARFLSPNAAFAIAAAVQCSLVMLVPAPPGGPFVRTIDGLVGGAFALLATAVIPRDPRRAAARDGRRLLGEHVAVLHELASALRSGQADAAGRALSRARSTQPLVEAWTASVDSGLAIARVSPIVRRTRFDLERQRTMLAGLDLATRNLRFIARRIEWTLRDGRQRPEVADVVGRIAVAVGVLEESLRDVAQGPVAQAGLSEIARHLEPATILPDGPPGDRRTVGGLRPYLVDLLTATGVALDDARALLPGD</sequence>
<protein>
    <submittedName>
        <fullName evidence="7">Uncharacterized membrane protein YgaE (UPF0421/DUF939 family)</fullName>
    </submittedName>
    <submittedName>
        <fullName evidence="8">Uncharacterized membrane protein YgaE, UPF0421/DUF939 family</fullName>
    </submittedName>
</protein>
<evidence type="ECO:0000256" key="3">
    <source>
        <dbReference type="ARBA" id="ARBA00022989"/>
    </source>
</evidence>
<dbReference type="Proteomes" id="UP000199482">
    <property type="component" value="Chromosome I"/>
</dbReference>
<dbReference type="EMBL" id="LT629755">
    <property type="protein sequence ID" value="SDR82281.1"/>
    <property type="molecule type" value="Genomic_DNA"/>
</dbReference>
<evidence type="ECO:0000256" key="5">
    <source>
        <dbReference type="SAM" id="Phobius"/>
    </source>
</evidence>
<evidence type="ECO:0000313" key="7">
    <source>
        <dbReference type="EMBL" id="MCP2368722.1"/>
    </source>
</evidence>
<organism evidence="8 9">
    <name type="scientific">Agromyces flavus</name>
    <dbReference type="NCBI Taxonomy" id="589382"/>
    <lineage>
        <taxon>Bacteria</taxon>
        <taxon>Bacillati</taxon>
        <taxon>Actinomycetota</taxon>
        <taxon>Actinomycetes</taxon>
        <taxon>Micrococcales</taxon>
        <taxon>Microbacteriaceae</taxon>
        <taxon>Agromyces</taxon>
    </lineage>
</organism>
<evidence type="ECO:0000313" key="8">
    <source>
        <dbReference type="EMBL" id="SDR82281.1"/>
    </source>
</evidence>
<feature type="domain" description="Integral membrane bound transporter" evidence="6">
    <location>
        <begin position="36"/>
        <end position="156"/>
    </location>
</feature>
<keyword evidence="2 5" id="KW-0812">Transmembrane</keyword>
<dbReference type="STRING" id="589382.SAMN04489721_0352"/>
<evidence type="ECO:0000256" key="4">
    <source>
        <dbReference type="ARBA" id="ARBA00023136"/>
    </source>
</evidence>
<evidence type="ECO:0000256" key="1">
    <source>
        <dbReference type="ARBA" id="ARBA00004141"/>
    </source>
</evidence>
<dbReference type="AlphaFoldDB" id="A0A1H1M675"/>
<keyword evidence="3 5" id="KW-1133">Transmembrane helix</keyword>
<dbReference type="RefSeq" id="WP_092668750.1">
    <property type="nucleotide sequence ID" value="NZ_BMDN01000005.1"/>
</dbReference>
<comment type="subcellular location">
    <subcellularLocation>
        <location evidence="1">Membrane</location>
        <topology evidence="1">Multi-pass membrane protein</topology>
    </subcellularLocation>
</comment>
<reference evidence="7" key="3">
    <citation type="submission" date="2022-06" db="EMBL/GenBank/DDBJ databases">
        <title>Genomic Encyclopedia of Type Strains, Phase III (KMG-III): the genomes of soil and plant-associated and newly described type strains.</title>
        <authorList>
            <person name="Whitman W."/>
        </authorList>
    </citation>
    <scope>NUCLEOTIDE SEQUENCE</scope>
    <source>
        <strain evidence="7">CPCC 202695</strain>
    </source>
</reference>
<gene>
    <name evidence="7" type="ORF">BCL57_002898</name>
    <name evidence="8" type="ORF">SAMN04489721_0352</name>
</gene>
<dbReference type="EMBL" id="SODL02000005">
    <property type="protein sequence ID" value="MCP2368722.1"/>
    <property type="molecule type" value="Genomic_DNA"/>
</dbReference>
<dbReference type="InterPro" id="IPR049453">
    <property type="entry name" value="Memb_transporter_dom"/>
</dbReference>
<proteinExistence type="predicted"/>